<dbReference type="AlphaFoldDB" id="A0A818RDZ4"/>
<feature type="zinc finger region" description="TRAF-type" evidence="7">
    <location>
        <begin position="109"/>
        <end position="164"/>
    </location>
</feature>
<evidence type="ECO:0000256" key="2">
    <source>
        <dbReference type="ARBA" id="ARBA00022490"/>
    </source>
</evidence>
<feature type="domain" description="MATH" evidence="9">
    <location>
        <begin position="283"/>
        <end position="431"/>
    </location>
</feature>
<reference evidence="11" key="1">
    <citation type="submission" date="2021-02" db="EMBL/GenBank/DDBJ databases">
        <authorList>
            <person name="Nowell W R."/>
        </authorList>
    </citation>
    <scope>NUCLEOTIDE SEQUENCE</scope>
</reference>
<dbReference type="Gene3D" id="2.60.210.10">
    <property type="entry name" value="Apoptosis, Tumor Necrosis Factor Receptor Associated Protein 2, Chain A"/>
    <property type="match status" value="1"/>
</dbReference>
<dbReference type="Gene3D" id="3.30.40.10">
    <property type="entry name" value="Zinc/RING finger domain, C3HC4 (zinc finger)"/>
    <property type="match status" value="2"/>
</dbReference>
<dbReference type="InterPro" id="IPR001293">
    <property type="entry name" value="Znf_TRAF"/>
</dbReference>
<name>A0A818RDZ4_9BILA</name>
<dbReference type="PANTHER" id="PTHR10131">
    <property type="entry name" value="TNF RECEPTOR ASSOCIATED FACTOR"/>
    <property type="match status" value="1"/>
</dbReference>
<dbReference type="PROSITE" id="PS50145">
    <property type="entry name" value="ZF_TRAF"/>
    <property type="match status" value="1"/>
</dbReference>
<dbReference type="InterPro" id="IPR012227">
    <property type="entry name" value="TNF_rcpt-assoc_TRAF_met"/>
</dbReference>
<evidence type="ECO:0000256" key="5">
    <source>
        <dbReference type="ARBA" id="ARBA00022771"/>
    </source>
</evidence>
<keyword evidence="6 7" id="KW-0862">Zinc</keyword>
<dbReference type="CDD" id="cd00270">
    <property type="entry name" value="MATH_TRAF_C"/>
    <property type="match status" value="1"/>
</dbReference>
<dbReference type="SMART" id="SM00061">
    <property type="entry name" value="MATH"/>
    <property type="match status" value="1"/>
</dbReference>
<evidence type="ECO:0000259" key="10">
    <source>
        <dbReference type="PROSITE" id="PS50145"/>
    </source>
</evidence>
<evidence type="ECO:0000256" key="1">
    <source>
        <dbReference type="ARBA" id="ARBA00004496"/>
    </source>
</evidence>
<dbReference type="GO" id="GO:0005737">
    <property type="term" value="C:cytoplasm"/>
    <property type="evidence" value="ECO:0007669"/>
    <property type="project" value="UniProtKB-SubCell"/>
</dbReference>
<dbReference type="GO" id="GO:0042981">
    <property type="term" value="P:regulation of apoptotic process"/>
    <property type="evidence" value="ECO:0007669"/>
    <property type="project" value="InterPro"/>
</dbReference>
<accession>A0A818RDZ4</accession>
<dbReference type="GO" id="GO:0043122">
    <property type="term" value="P:regulation of canonical NF-kappaB signal transduction"/>
    <property type="evidence" value="ECO:0007669"/>
    <property type="project" value="TreeGrafter"/>
</dbReference>
<dbReference type="InterPro" id="IPR018957">
    <property type="entry name" value="Znf_C3HC4_RING-type"/>
</dbReference>
<evidence type="ECO:0000259" key="9">
    <source>
        <dbReference type="PROSITE" id="PS50144"/>
    </source>
</evidence>
<feature type="domain" description="RING-type" evidence="8">
    <location>
        <begin position="22"/>
        <end position="62"/>
    </location>
</feature>
<comment type="caution">
    <text evidence="11">The sequence shown here is derived from an EMBL/GenBank/DDBJ whole genome shotgun (WGS) entry which is preliminary data.</text>
</comment>
<evidence type="ECO:0000256" key="4">
    <source>
        <dbReference type="ARBA" id="ARBA00022737"/>
    </source>
</evidence>
<gene>
    <name evidence="11" type="ORF">JBS370_LOCUS6612</name>
</gene>
<dbReference type="InterPro" id="IPR017907">
    <property type="entry name" value="Znf_RING_CS"/>
</dbReference>
<keyword evidence="2" id="KW-0963">Cytoplasm</keyword>
<evidence type="ECO:0000256" key="3">
    <source>
        <dbReference type="ARBA" id="ARBA00022723"/>
    </source>
</evidence>
<comment type="subcellular location">
    <subcellularLocation>
        <location evidence="1">Cytoplasm</location>
    </subcellularLocation>
</comment>
<dbReference type="PROSITE" id="PS50089">
    <property type="entry name" value="ZF_RING_2"/>
    <property type="match status" value="1"/>
</dbReference>
<organism evidence="11 12">
    <name type="scientific">Rotaria sordida</name>
    <dbReference type="NCBI Taxonomy" id="392033"/>
    <lineage>
        <taxon>Eukaryota</taxon>
        <taxon>Metazoa</taxon>
        <taxon>Spiralia</taxon>
        <taxon>Gnathifera</taxon>
        <taxon>Rotifera</taxon>
        <taxon>Eurotatoria</taxon>
        <taxon>Bdelloidea</taxon>
        <taxon>Philodinida</taxon>
        <taxon>Philodinidae</taxon>
        <taxon>Rotaria</taxon>
    </lineage>
</organism>
<dbReference type="PROSITE" id="PS50144">
    <property type="entry name" value="MATH"/>
    <property type="match status" value="1"/>
</dbReference>
<feature type="domain" description="TRAF-type" evidence="10">
    <location>
        <begin position="109"/>
        <end position="164"/>
    </location>
</feature>
<keyword evidence="4" id="KW-0677">Repeat</keyword>
<dbReference type="SUPFAM" id="SSF49599">
    <property type="entry name" value="TRAF domain-like"/>
    <property type="match status" value="3"/>
</dbReference>
<evidence type="ECO:0000256" key="6">
    <source>
        <dbReference type="ARBA" id="ARBA00022833"/>
    </source>
</evidence>
<dbReference type="GO" id="GO:0008270">
    <property type="term" value="F:zinc ion binding"/>
    <property type="evidence" value="ECO:0007669"/>
    <property type="project" value="UniProtKB-KW"/>
</dbReference>
<dbReference type="InterPro" id="IPR013083">
    <property type="entry name" value="Znf_RING/FYVE/PHD"/>
</dbReference>
<dbReference type="PROSITE" id="PS00518">
    <property type="entry name" value="ZF_RING_1"/>
    <property type="match status" value="1"/>
</dbReference>
<sequence length="469" mass="54830">MSNFDSLSCHSISFEMQQNFLCSFCHHLLVDPKVITCGHRYCSLCLKKIIKNDESTICIVDNCSQIIMNDGIYKDFGIENDLKRLTDIICNNKSNGCSWQGNYMSYKEHLQICTFQRIQCEYCSITFTNQVLYEQHYRICPKALVSCPLKKFGCDTQLQFLQIRREDLEDHILSSSVEHLQILADICSSFQNQSITTNLQPLSIHTIPTSISENLDVKSLQNELIKQTQMIEQLRLEQKSLQSMLIKRERDLTRVSVDLQLFKGELCQLKKEFELSKTYIHNDGTYLWRIDNIQQLFRNAKNASKPISIISPSFYTSKYGYKLSLRLYLNGDTSVRDKYLSLYITIMRGEYDSLLNWPFKYPITLCLYDRNSKQDHVVHTITPDLDSDSFHQPKMDANKSGGIPEFCPLWKIFNQEFGYVQQDTMYIKAFVDFNIYPTKIWPYWTKLQSYGLPNNIEHIKLEELLDNGK</sequence>
<evidence type="ECO:0000313" key="12">
    <source>
        <dbReference type="Proteomes" id="UP000663836"/>
    </source>
</evidence>
<evidence type="ECO:0000313" key="11">
    <source>
        <dbReference type="EMBL" id="CAF3655732.1"/>
    </source>
</evidence>
<dbReference type="InterPro" id="IPR001841">
    <property type="entry name" value="Znf_RING"/>
</dbReference>
<dbReference type="Pfam" id="PF21355">
    <property type="entry name" value="TRAF-mep_MATH"/>
    <property type="match status" value="1"/>
</dbReference>
<dbReference type="GO" id="GO:0007165">
    <property type="term" value="P:signal transduction"/>
    <property type="evidence" value="ECO:0007669"/>
    <property type="project" value="InterPro"/>
</dbReference>
<dbReference type="InterPro" id="IPR002083">
    <property type="entry name" value="MATH/TRAF_dom"/>
</dbReference>
<protein>
    <recommendedName>
        <fullName evidence="13">TNF receptor-associated factor</fullName>
    </recommendedName>
</protein>
<keyword evidence="5 7" id="KW-0863">Zinc-finger</keyword>
<dbReference type="PIRSF" id="PIRSF015614">
    <property type="entry name" value="TRAF"/>
    <property type="match status" value="1"/>
</dbReference>
<proteinExistence type="predicted"/>
<evidence type="ECO:0000256" key="7">
    <source>
        <dbReference type="PROSITE-ProRule" id="PRU00207"/>
    </source>
</evidence>
<dbReference type="Proteomes" id="UP000663836">
    <property type="component" value="Unassembled WGS sequence"/>
</dbReference>
<dbReference type="InterPro" id="IPR008974">
    <property type="entry name" value="TRAF-like"/>
</dbReference>
<dbReference type="InterPro" id="IPR049342">
    <property type="entry name" value="TRAF1-6_MATH_dom"/>
</dbReference>
<evidence type="ECO:0008006" key="13">
    <source>
        <dbReference type="Google" id="ProtNLM"/>
    </source>
</evidence>
<dbReference type="Pfam" id="PF00097">
    <property type="entry name" value="zf-C3HC4"/>
    <property type="match status" value="1"/>
</dbReference>
<dbReference type="PANTHER" id="PTHR10131:SF94">
    <property type="entry name" value="TNF RECEPTOR-ASSOCIATED FACTOR 4"/>
    <property type="match status" value="1"/>
</dbReference>
<keyword evidence="3 7" id="KW-0479">Metal-binding</keyword>
<dbReference type="EMBL" id="CAJOBD010000370">
    <property type="protein sequence ID" value="CAF3655732.1"/>
    <property type="molecule type" value="Genomic_DNA"/>
</dbReference>
<evidence type="ECO:0000259" key="8">
    <source>
        <dbReference type="PROSITE" id="PS50089"/>
    </source>
</evidence>
<dbReference type="SUPFAM" id="SSF57850">
    <property type="entry name" value="RING/U-box"/>
    <property type="match status" value="1"/>
</dbReference>